<dbReference type="InterPro" id="IPR051907">
    <property type="entry name" value="DoxX-like_oxidoreductase"/>
</dbReference>
<evidence type="ECO:0000256" key="1">
    <source>
        <dbReference type="ARBA" id="ARBA00004651"/>
    </source>
</evidence>
<dbReference type="PANTHER" id="PTHR33452:SF1">
    <property type="entry name" value="INNER MEMBRANE PROTEIN YPHA-RELATED"/>
    <property type="match status" value="1"/>
</dbReference>
<dbReference type="Pfam" id="PF07681">
    <property type="entry name" value="DoxX"/>
    <property type="match status" value="1"/>
</dbReference>
<dbReference type="AlphaFoldDB" id="A0A2X0QYU2"/>
<protein>
    <submittedName>
        <fullName evidence="8">Inner membrane protein YqjF</fullName>
    </submittedName>
</protein>
<evidence type="ECO:0000256" key="2">
    <source>
        <dbReference type="ARBA" id="ARBA00006679"/>
    </source>
</evidence>
<evidence type="ECO:0000256" key="4">
    <source>
        <dbReference type="ARBA" id="ARBA00022692"/>
    </source>
</evidence>
<feature type="transmembrane region" description="Helical" evidence="7">
    <location>
        <begin position="7"/>
        <end position="25"/>
    </location>
</feature>
<evidence type="ECO:0000256" key="7">
    <source>
        <dbReference type="SAM" id="Phobius"/>
    </source>
</evidence>
<feature type="transmembrane region" description="Helical" evidence="7">
    <location>
        <begin position="72"/>
        <end position="92"/>
    </location>
</feature>
<evidence type="ECO:0000256" key="3">
    <source>
        <dbReference type="ARBA" id="ARBA00022475"/>
    </source>
</evidence>
<dbReference type="PANTHER" id="PTHR33452">
    <property type="entry name" value="OXIDOREDUCTASE CATD-RELATED"/>
    <property type="match status" value="1"/>
</dbReference>
<name>A0A2X0QYU2_9PROT</name>
<comment type="subcellular location">
    <subcellularLocation>
        <location evidence="1">Cell membrane</location>
        <topology evidence="1">Multi-pass membrane protein</topology>
    </subcellularLocation>
</comment>
<accession>A0A2X0QYU2</accession>
<sequence>MNQLSNPLALVARILMAAMFVMAGFSKIGGFEGTVGYIASKGLPLASVVAVLTIILEIAGGLAIMVGYKARIAAFLLGGFTLLAALIFHNFWAAPAEQAFVQNMLFMKNISIAGGLFLLAALGSGSCSIDGKSQ</sequence>
<dbReference type="InterPro" id="IPR032808">
    <property type="entry name" value="DoxX"/>
</dbReference>
<keyword evidence="3" id="KW-1003">Cell membrane</keyword>
<evidence type="ECO:0000256" key="6">
    <source>
        <dbReference type="ARBA" id="ARBA00023136"/>
    </source>
</evidence>
<evidence type="ECO:0000256" key="5">
    <source>
        <dbReference type="ARBA" id="ARBA00022989"/>
    </source>
</evidence>
<keyword evidence="6 7" id="KW-0472">Membrane</keyword>
<reference evidence="8" key="1">
    <citation type="submission" date="2018-05" db="EMBL/GenBank/DDBJ databases">
        <authorList>
            <person name="Lanie J.A."/>
            <person name="Ng W.-L."/>
            <person name="Kazmierczak K.M."/>
            <person name="Andrzejewski T.M."/>
            <person name="Davidsen T.M."/>
            <person name="Wayne K.J."/>
            <person name="Tettelin H."/>
            <person name="Glass J.I."/>
            <person name="Rusch D."/>
            <person name="Podicherti R."/>
            <person name="Tsui H.-C.T."/>
            <person name="Winkler M.E."/>
        </authorList>
    </citation>
    <scope>NUCLEOTIDE SEQUENCE</scope>
    <source>
        <strain evidence="8">KNB</strain>
    </source>
</reference>
<keyword evidence="5 7" id="KW-1133">Transmembrane helix</keyword>
<keyword evidence="4 7" id="KW-0812">Transmembrane</keyword>
<evidence type="ECO:0000313" key="8">
    <source>
        <dbReference type="EMBL" id="SPS06658.1"/>
    </source>
</evidence>
<proteinExistence type="inferred from homology"/>
<dbReference type="EMBL" id="LS423452">
    <property type="protein sequence ID" value="SPS06658.1"/>
    <property type="molecule type" value="Genomic_DNA"/>
</dbReference>
<feature type="transmembrane region" description="Helical" evidence="7">
    <location>
        <begin position="112"/>
        <end position="129"/>
    </location>
</feature>
<gene>
    <name evidence="8" type="primary">yqjF</name>
    <name evidence="8" type="ORF">NITFAB_2251</name>
</gene>
<dbReference type="GO" id="GO:0005886">
    <property type="term" value="C:plasma membrane"/>
    <property type="evidence" value="ECO:0007669"/>
    <property type="project" value="UniProtKB-SubCell"/>
</dbReference>
<feature type="transmembrane region" description="Helical" evidence="7">
    <location>
        <begin position="45"/>
        <end position="65"/>
    </location>
</feature>
<comment type="similarity">
    <text evidence="2">Belongs to the DoxX family.</text>
</comment>
<organism evidence="8">
    <name type="scientific">Candidatus Nitrotoga fabula</name>
    <dbReference type="NCBI Taxonomy" id="2182327"/>
    <lineage>
        <taxon>Bacteria</taxon>
        <taxon>Pseudomonadati</taxon>
        <taxon>Pseudomonadota</taxon>
        <taxon>Betaproteobacteria</taxon>
        <taxon>Nitrosomonadales</taxon>
        <taxon>Gallionellaceae</taxon>
        <taxon>Candidatus Nitrotoga</taxon>
    </lineage>
</organism>